<dbReference type="PROSITE" id="PS00617">
    <property type="entry name" value="RECF_1"/>
    <property type="match status" value="1"/>
</dbReference>
<keyword evidence="9" id="KW-0234">DNA repair</keyword>
<evidence type="ECO:0000259" key="10">
    <source>
        <dbReference type="Pfam" id="PF02463"/>
    </source>
</evidence>
<dbReference type="RefSeq" id="WP_081273915.1">
    <property type="nucleotide sequence ID" value="NZ_LYUD01000099.1"/>
</dbReference>
<dbReference type="GO" id="GO:0006260">
    <property type="term" value="P:DNA replication"/>
    <property type="evidence" value="ECO:0007669"/>
    <property type="project" value="UniProtKB-UniRule"/>
</dbReference>
<dbReference type="AlphaFoldDB" id="A0A1A0DCV0"/>
<dbReference type="PANTHER" id="PTHR32182:SF0">
    <property type="entry name" value="DNA REPLICATION AND REPAIR PROTEIN RECF"/>
    <property type="match status" value="1"/>
</dbReference>
<evidence type="ECO:0000256" key="6">
    <source>
        <dbReference type="ARBA" id="ARBA00022741"/>
    </source>
</evidence>
<dbReference type="GO" id="GO:0009432">
    <property type="term" value="P:SOS response"/>
    <property type="evidence" value="ECO:0007669"/>
    <property type="project" value="UniProtKB-UniRule"/>
</dbReference>
<gene>
    <name evidence="9" type="primary">recF</name>
    <name evidence="11" type="ORF">SRCM100623_01643</name>
</gene>
<dbReference type="InterPro" id="IPR018078">
    <property type="entry name" value="DNA-binding_RecF_CS"/>
</dbReference>
<dbReference type="InterPro" id="IPR042174">
    <property type="entry name" value="RecF_2"/>
</dbReference>
<dbReference type="EMBL" id="LYUD01000099">
    <property type="protein sequence ID" value="OAZ73098.1"/>
    <property type="molecule type" value="Genomic_DNA"/>
</dbReference>
<dbReference type="GO" id="GO:0005524">
    <property type="term" value="F:ATP binding"/>
    <property type="evidence" value="ECO:0007669"/>
    <property type="project" value="UniProtKB-UniRule"/>
</dbReference>
<sequence>MQAGQQKQRGMPRLLKLTLSNFRNYERLVWSPDASLLVLTGENGSGKTNLLEAVSLLSPGRGLRAAPLTQFGRMGATNWGVSARIETEDEFLELGTGTQGGQERPRRVFLLNGRQIRGQEAWEDTLAAVWITPQMDRLFSEGASGRRRFLDRLVMAVTPHHARELAAYDRAMTQRNRLLQTRFSEHSWLSGLEASMARHAVAVAAARQETVRQICHYAQNGLGAFPAAIATLECAVAQKLETSPALAVEDWLREKLADLREDDAARGRATFGTHRSDFLLEDLTSRQPAALASTGQQKSLLIGVVLAHARLVTDYRGQPPILLLDEPLVHLDAARRASLLEIVQDFRTTVLLTGTDQAPFAPLKQTAQFETLKNGAFLPSSP</sequence>
<keyword evidence="4 9" id="KW-0963">Cytoplasm</keyword>
<organism evidence="11 12">
    <name type="scientific">Acetobacter pasteurianus</name>
    <name type="common">Acetobacter turbidans</name>
    <dbReference type="NCBI Taxonomy" id="438"/>
    <lineage>
        <taxon>Bacteria</taxon>
        <taxon>Pseudomonadati</taxon>
        <taxon>Pseudomonadota</taxon>
        <taxon>Alphaproteobacteria</taxon>
        <taxon>Acetobacterales</taxon>
        <taxon>Acetobacteraceae</taxon>
        <taxon>Acetobacter</taxon>
    </lineage>
</organism>
<evidence type="ECO:0000256" key="7">
    <source>
        <dbReference type="ARBA" id="ARBA00022840"/>
    </source>
</evidence>
<evidence type="ECO:0000256" key="4">
    <source>
        <dbReference type="ARBA" id="ARBA00022490"/>
    </source>
</evidence>
<evidence type="ECO:0000256" key="1">
    <source>
        <dbReference type="ARBA" id="ARBA00004496"/>
    </source>
</evidence>
<evidence type="ECO:0000313" key="11">
    <source>
        <dbReference type="EMBL" id="OAZ73098.1"/>
    </source>
</evidence>
<dbReference type="PATRIC" id="fig|438.15.peg.1835"/>
<dbReference type="Pfam" id="PF02463">
    <property type="entry name" value="SMC_N"/>
    <property type="match status" value="1"/>
</dbReference>
<keyword evidence="6 9" id="KW-0547">Nucleotide-binding</keyword>
<comment type="function">
    <text evidence="9">The RecF protein is involved in DNA metabolism; it is required for DNA replication and normal SOS inducibility. RecF binds preferentially to single-stranded, linear DNA. It also seems to bind ATP.</text>
</comment>
<dbReference type="OrthoDB" id="9803889at2"/>
<dbReference type="InterPro" id="IPR001238">
    <property type="entry name" value="DNA-binding_RecF"/>
</dbReference>
<dbReference type="GO" id="GO:0006302">
    <property type="term" value="P:double-strand break repair"/>
    <property type="evidence" value="ECO:0007669"/>
    <property type="project" value="TreeGrafter"/>
</dbReference>
<dbReference type="GO" id="GO:0003697">
    <property type="term" value="F:single-stranded DNA binding"/>
    <property type="evidence" value="ECO:0007669"/>
    <property type="project" value="UniProtKB-UniRule"/>
</dbReference>
<dbReference type="Gene3D" id="1.20.1050.90">
    <property type="entry name" value="RecF/RecN/SMC, N-terminal domain"/>
    <property type="match status" value="1"/>
</dbReference>
<name>A0A1A0DCV0_ACEPA</name>
<dbReference type="GO" id="GO:0005737">
    <property type="term" value="C:cytoplasm"/>
    <property type="evidence" value="ECO:0007669"/>
    <property type="project" value="UniProtKB-SubCell"/>
</dbReference>
<feature type="domain" description="RecF/RecN/SMC N-terminal" evidence="10">
    <location>
        <begin position="15"/>
        <end position="347"/>
    </location>
</feature>
<feature type="binding site" evidence="9">
    <location>
        <begin position="41"/>
        <end position="48"/>
    </location>
    <ligand>
        <name>ATP</name>
        <dbReference type="ChEBI" id="CHEBI:30616"/>
    </ligand>
</feature>
<evidence type="ECO:0000256" key="9">
    <source>
        <dbReference type="HAMAP-Rule" id="MF_00365"/>
    </source>
</evidence>
<keyword evidence="8 9" id="KW-0238">DNA-binding</keyword>
<dbReference type="Gene3D" id="3.40.50.300">
    <property type="entry name" value="P-loop containing nucleotide triphosphate hydrolases"/>
    <property type="match status" value="1"/>
</dbReference>
<dbReference type="SUPFAM" id="SSF52540">
    <property type="entry name" value="P-loop containing nucleoside triphosphate hydrolases"/>
    <property type="match status" value="1"/>
</dbReference>
<evidence type="ECO:0000256" key="5">
    <source>
        <dbReference type="ARBA" id="ARBA00022705"/>
    </source>
</evidence>
<comment type="caution">
    <text evidence="11">The sequence shown here is derived from an EMBL/GenBank/DDBJ whole genome shotgun (WGS) entry which is preliminary data.</text>
</comment>
<evidence type="ECO:0000256" key="3">
    <source>
        <dbReference type="ARBA" id="ARBA00020170"/>
    </source>
</evidence>
<dbReference type="eggNOG" id="COG1195">
    <property type="taxonomic scope" value="Bacteria"/>
</dbReference>
<proteinExistence type="inferred from homology"/>
<keyword evidence="9" id="KW-0742">SOS response</keyword>
<evidence type="ECO:0000256" key="2">
    <source>
        <dbReference type="ARBA" id="ARBA00008016"/>
    </source>
</evidence>
<accession>A0A1A0DCV0</accession>
<dbReference type="HAMAP" id="MF_00365">
    <property type="entry name" value="RecF"/>
    <property type="match status" value="1"/>
</dbReference>
<comment type="similarity">
    <text evidence="2 9">Belongs to the RecF family.</text>
</comment>
<keyword evidence="7 9" id="KW-0067">ATP-binding</keyword>
<dbReference type="Proteomes" id="UP000093796">
    <property type="component" value="Unassembled WGS sequence"/>
</dbReference>
<keyword evidence="5 9" id="KW-0235">DNA replication</keyword>
<dbReference type="InterPro" id="IPR027417">
    <property type="entry name" value="P-loop_NTPase"/>
</dbReference>
<dbReference type="PANTHER" id="PTHR32182">
    <property type="entry name" value="DNA REPLICATION AND REPAIR PROTEIN RECF"/>
    <property type="match status" value="1"/>
</dbReference>
<evidence type="ECO:0000313" key="12">
    <source>
        <dbReference type="Proteomes" id="UP000093796"/>
    </source>
</evidence>
<comment type="subcellular location">
    <subcellularLocation>
        <location evidence="1 9">Cytoplasm</location>
    </subcellularLocation>
</comment>
<keyword evidence="9" id="KW-0227">DNA damage</keyword>
<evidence type="ECO:0000256" key="8">
    <source>
        <dbReference type="ARBA" id="ARBA00023125"/>
    </source>
</evidence>
<reference evidence="11 12" key="1">
    <citation type="submission" date="2016-05" db="EMBL/GenBank/DDBJ databases">
        <title>Genome sequencing of Acetobacter pasteurianus strain SRCM100623.</title>
        <authorList>
            <person name="Song Y.R."/>
        </authorList>
    </citation>
    <scope>NUCLEOTIDE SEQUENCE [LARGE SCALE GENOMIC DNA]</scope>
    <source>
        <strain evidence="11 12">SRCM100623</strain>
    </source>
</reference>
<dbReference type="InterPro" id="IPR003395">
    <property type="entry name" value="RecF/RecN/SMC_N"/>
</dbReference>
<protein>
    <recommendedName>
        <fullName evidence="3 9">DNA replication and repair protein RecF</fullName>
    </recommendedName>
</protein>
<dbReference type="NCBIfam" id="TIGR00611">
    <property type="entry name" value="recf"/>
    <property type="match status" value="1"/>
</dbReference>
<dbReference type="GO" id="GO:0000731">
    <property type="term" value="P:DNA synthesis involved in DNA repair"/>
    <property type="evidence" value="ECO:0007669"/>
    <property type="project" value="TreeGrafter"/>
</dbReference>